<comment type="caution">
    <text evidence="1">The sequence shown here is derived from an EMBL/GenBank/DDBJ whole genome shotgun (WGS) entry which is preliminary data.</text>
</comment>
<dbReference type="AlphaFoldDB" id="A0A6P0D6U7"/>
<dbReference type="Pfam" id="PF05621">
    <property type="entry name" value="TniB"/>
    <property type="match status" value="1"/>
</dbReference>
<name>A0A6P0D6U7_RHILE</name>
<dbReference type="Gene3D" id="3.40.50.300">
    <property type="entry name" value="P-loop containing nucleotide triphosphate hydrolases"/>
    <property type="match status" value="1"/>
</dbReference>
<dbReference type="RefSeq" id="WP_131591086.1">
    <property type="nucleotide sequence ID" value="NZ_JAAXDU010000013.1"/>
</dbReference>
<gene>
    <name evidence="1" type="ORF">GUK36_03780</name>
</gene>
<reference evidence="1 2" key="1">
    <citation type="submission" date="2020-01" db="EMBL/GenBank/DDBJ databases">
        <title>Rhizobium genotypes associated with high levels of biological nitrogen fixation by grain legumes in a temperate-maritime cropping system.</title>
        <authorList>
            <person name="Maluk M."/>
            <person name="Francesc Ferrando Molina F."/>
            <person name="Lopez Del Egido L."/>
            <person name="Lafos M."/>
            <person name="Langarica-Fuentes A."/>
            <person name="Gebre Yohannes G."/>
            <person name="Young M.W."/>
            <person name="Martin P."/>
            <person name="Gantlett R."/>
            <person name="Kenicer G."/>
            <person name="Hawes C."/>
            <person name="Begg G.S."/>
            <person name="Quilliam R.S."/>
            <person name="Squire G.R."/>
            <person name="Poole P.S."/>
            <person name="Young P.W."/>
            <person name="Iannetta P.M."/>
            <person name="James E.K."/>
        </authorList>
    </citation>
    <scope>NUCLEOTIDE SEQUENCE [LARGE SCALE GENOMIC DNA]</scope>
    <source>
        <strain evidence="1 2">JHI944</strain>
    </source>
</reference>
<dbReference type="Proteomes" id="UP000471409">
    <property type="component" value="Unassembled WGS sequence"/>
</dbReference>
<sequence length="320" mass="36416">MGPAKDISVEFRHMRIWHSEIDAIHDEFDRIRQSRRSALADGRSTNTEASCTSLFWPSHAGKTTLLNWYTETRFPGPRSKDWPDRVDPELRVVVVTLDSGTNFRSFCKQLLKAFGCPRYLSNEHPWDMLERLHLYIAGKKTELIIFDEMNNLKIRKATDEDATHTHNALRGLAKKQGCPIVLIGTDEARDRIFSDSQIASIGTQIGFKPLALEDPLFTQYCATLGLKLVEHGLFTRRSNFAHGYCIPCLHQATEGIRGRVSRLVERAAIYARNEGADRVEIDHLERATDTYAIPNKFVEFNPFTIARTEKQPNSQKASAN</sequence>
<organism evidence="1 2">
    <name type="scientific">Rhizobium leguminosarum</name>
    <dbReference type="NCBI Taxonomy" id="384"/>
    <lineage>
        <taxon>Bacteria</taxon>
        <taxon>Pseudomonadati</taxon>
        <taxon>Pseudomonadota</taxon>
        <taxon>Alphaproteobacteria</taxon>
        <taxon>Hyphomicrobiales</taxon>
        <taxon>Rhizobiaceae</taxon>
        <taxon>Rhizobium/Agrobacterium group</taxon>
        <taxon>Rhizobium</taxon>
    </lineage>
</organism>
<dbReference type="EMBL" id="WXXP01000002">
    <property type="protein sequence ID" value="NEK48544.1"/>
    <property type="molecule type" value="Genomic_DNA"/>
</dbReference>
<dbReference type="SUPFAM" id="SSF52540">
    <property type="entry name" value="P-loop containing nucleoside triphosphate hydrolases"/>
    <property type="match status" value="1"/>
</dbReference>
<dbReference type="InterPro" id="IPR008868">
    <property type="entry name" value="TniB"/>
</dbReference>
<proteinExistence type="predicted"/>
<dbReference type="InterPro" id="IPR027417">
    <property type="entry name" value="P-loop_NTPase"/>
</dbReference>
<evidence type="ECO:0000313" key="1">
    <source>
        <dbReference type="EMBL" id="NEK48544.1"/>
    </source>
</evidence>
<evidence type="ECO:0000313" key="2">
    <source>
        <dbReference type="Proteomes" id="UP000471409"/>
    </source>
</evidence>
<accession>A0A6P0D6U7</accession>
<protein>
    <submittedName>
        <fullName evidence="1">AAA family ATPase</fullName>
    </submittedName>
</protein>